<feature type="signal peptide" evidence="1">
    <location>
        <begin position="1"/>
        <end position="23"/>
    </location>
</feature>
<sequence length="90" mass="9337">MASWKKLILLLAAFCAVVLLTSSGIVATNHQTKLNGDNGLPAYDCGNECYNAPSYGTSPGYGGPGYGRKFGAKGVHDTATAKTDKNGPKN</sequence>
<reference evidence="3" key="1">
    <citation type="journal article" date="2023" name="Proc. Natl. Acad. Sci. U.S.A.">
        <title>Genomic and structural basis for evolution of tropane alkaloid biosynthesis.</title>
        <authorList>
            <person name="Wanga Y.-J."/>
            <person name="Taina T."/>
            <person name="Yua J.-Y."/>
            <person name="Lia J."/>
            <person name="Xua B."/>
            <person name="Chenc J."/>
            <person name="D'Auriad J.C."/>
            <person name="Huanga J.-P."/>
            <person name="Huanga S.-X."/>
        </authorList>
    </citation>
    <scope>NUCLEOTIDE SEQUENCE [LARGE SCALE GENOMIC DNA]</scope>
    <source>
        <strain evidence="3">cv. KIB-2019</strain>
    </source>
</reference>
<comment type="caution">
    <text evidence="2">The sequence shown here is derived from an EMBL/GenBank/DDBJ whole genome shotgun (WGS) entry which is preliminary data.</text>
</comment>
<gene>
    <name evidence="2" type="ORF">K7X08_013519</name>
</gene>
<keyword evidence="3" id="KW-1185">Reference proteome</keyword>
<dbReference type="AlphaFoldDB" id="A0A9Q1LKG4"/>
<keyword evidence="1" id="KW-0732">Signal</keyword>
<protein>
    <submittedName>
        <fullName evidence="2">Uncharacterized protein</fullName>
    </submittedName>
</protein>
<dbReference type="EMBL" id="JAJAGQ010000016">
    <property type="protein sequence ID" value="KAJ8539267.1"/>
    <property type="molecule type" value="Genomic_DNA"/>
</dbReference>
<evidence type="ECO:0000256" key="1">
    <source>
        <dbReference type="SAM" id="SignalP"/>
    </source>
</evidence>
<dbReference type="Proteomes" id="UP001152561">
    <property type="component" value="Unassembled WGS sequence"/>
</dbReference>
<proteinExistence type="predicted"/>
<feature type="chain" id="PRO_5040485466" evidence="1">
    <location>
        <begin position="24"/>
        <end position="90"/>
    </location>
</feature>
<evidence type="ECO:0000313" key="3">
    <source>
        <dbReference type="Proteomes" id="UP001152561"/>
    </source>
</evidence>
<accession>A0A9Q1LKG4</accession>
<name>A0A9Q1LKG4_9SOLA</name>
<evidence type="ECO:0000313" key="2">
    <source>
        <dbReference type="EMBL" id="KAJ8539267.1"/>
    </source>
</evidence>
<organism evidence="2 3">
    <name type="scientific">Anisodus acutangulus</name>
    <dbReference type="NCBI Taxonomy" id="402998"/>
    <lineage>
        <taxon>Eukaryota</taxon>
        <taxon>Viridiplantae</taxon>
        <taxon>Streptophyta</taxon>
        <taxon>Embryophyta</taxon>
        <taxon>Tracheophyta</taxon>
        <taxon>Spermatophyta</taxon>
        <taxon>Magnoliopsida</taxon>
        <taxon>eudicotyledons</taxon>
        <taxon>Gunneridae</taxon>
        <taxon>Pentapetalae</taxon>
        <taxon>asterids</taxon>
        <taxon>lamiids</taxon>
        <taxon>Solanales</taxon>
        <taxon>Solanaceae</taxon>
        <taxon>Solanoideae</taxon>
        <taxon>Hyoscyameae</taxon>
        <taxon>Anisodus</taxon>
    </lineage>
</organism>